<dbReference type="PANTHER" id="PTHR10579:SF43">
    <property type="entry name" value="ZINC FINGER (C3HC4-TYPE RING FINGER) FAMILY PROTEIN"/>
    <property type="match status" value="1"/>
</dbReference>
<dbReference type="AlphaFoldDB" id="A0A942YB81"/>
<name>A0A942YB81_9BACI</name>
<dbReference type="RefSeq" id="WP_213144070.1">
    <property type="nucleotide sequence ID" value="NZ_JAGYPE020000088.1"/>
</dbReference>
<accession>A0A942YB81</accession>
<dbReference type="InterPro" id="IPR002035">
    <property type="entry name" value="VWF_A"/>
</dbReference>
<dbReference type="InterPro" id="IPR051266">
    <property type="entry name" value="CLCR"/>
</dbReference>
<feature type="domain" description="VWFA" evidence="2">
    <location>
        <begin position="37"/>
        <end position="222"/>
    </location>
</feature>
<dbReference type="Gene3D" id="3.40.50.410">
    <property type="entry name" value="von Willebrand factor, type A domain"/>
    <property type="match status" value="1"/>
</dbReference>
<proteinExistence type="predicted"/>
<protein>
    <submittedName>
        <fullName evidence="3">VWA domain-containing protein</fullName>
    </submittedName>
</protein>
<evidence type="ECO:0000313" key="3">
    <source>
        <dbReference type="EMBL" id="MBS4184163.1"/>
    </source>
</evidence>
<reference evidence="3" key="1">
    <citation type="submission" date="2021-05" db="EMBL/GenBank/DDBJ databases">
        <title>Novel Bacillus species.</title>
        <authorList>
            <person name="Liu G."/>
        </authorList>
    </citation>
    <scope>NUCLEOTIDE SEQUENCE</scope>
    <source>
        <strain evidence="3 5">FJAT-50051</strain>
    </source>
</reference>
<dbReference type="EMBL" id="JAGYPE010000004">
    <property type="protein sequence ID" value="MBS4184163.1"/>
    <property type="molecule type" value="Genomic_DNA"/>
</dbReference>
<dbReference type="InterPro" id="IPR036465">
    <property type="entry name" value="vWFA_dom_sf"/>
</dbReference>
<keyword evidence="1" id="KW-0812">Transmembrane</keyword>
<feature type="transmembrane region" description="Helical" evidence="1">
    <location>
        <begin position="455"/>
        <end position="477"/>
    </location>
</feature>
<dbReference type="CDD" id="cd00198">
    <property type="entry name" value="vWFA"/>
    <property type="match status" value="1"/>
</dbReference>
<sequence length="593" mass="64910">MLKKWIYLFAVFVFILSTAGGYRAEATTQMELSSRIEGVLVVDVSKSMLSSDPNGLSNEAMKMFVDMSSIKGDKIGVIAYGNDVESKKELTKIQTEADKQAIKGFIDSLGKYNNTDISVGVAEALKFLDTGHESGYIPLVVVLADGNNDLDKTKPKTNQQADEQLAQSVVDAKAKGYPIYVIGLNADGKLNKQLLKNIAAGTNGKFFETNNAADLPGILSEIFADHLKLKMVPVKDVTATEEFQDVPFTVPNENVLEANISLISSKPVELKLVDPSGKEVAIPSDNISLTKSKNYSMLKLLNPVQGNWTLKVKGFPQDKVDVKLVFNNDLQLKLAPLAKNIKAGNTVKIEAFFEDNGKKIVNKDLYPTLKANLYVKDSASGKTEEVPLKAGDKGFFGEFKAGDANSYEVTVRAEGNSFFRETKPLTIEVAATSGKDIEPVAGDVSPSPSKNTIPWLYIAIAAAVVFLVAVPGFSFAAKKRKENRGFSGQIVVEIKDEETGVSTEQKVKKLKAFKGEFHLRQLFLLDQEFSETDQITFVPITDNTLLLLNKSSCTIDLGGELIDAETGHRLRRNDKLCIHLPELHKAIYIENVS</sequence>
<comment type="caution">
    <text evidence="3">The sequence shown here is derived from an EMBL/GenBank/DDBJ whole genome shotgun (WGS) entry which is preliminary data.</text>
</comment>
<dbReference type="Pfam" id="PF00092">
    <property type="entry name" value="VWA"/>
    <property type="match status" value="1"/>
</dbReference>
<keyword evidence="5" id="KW-1185">Reference proteome</keyword>
<evidence type="ECO:0000256" key="1">
    <source>
        <dbReference type="SAM" id="Phobius"/>
    </source>
</evidence>
<evidence type="ECO:0000313" key="5">
    <source>
        <dbReference type="Proteomes" id="UP000677265"/>
    </source>
</evidence>
<dbReference type="Proteomes" id="UP000677265">
    <property type="component" value="Unassembled WGS sequence"/>
</dbReference>
<dbReference type="EMBL" id="JAGYPE020000088">
    <property type="protein sequence ID" value="MCH6269266.1"/>
    <property type="molecule type" value="Genomic_DNA"/>
</dbReference>
<dbReference type="PROSITE" id="PS50234">
    <property type="entry name" value="VWFA"/>
    <property type="match status" value="1"/>
</dbReference>
<keyword evidence="1" id="KW-1133">Transmembrane helix</keyword>
<organism evidence="3">
    <name type="scientific">Neobacillus citreus</name>
    <dbReference type="NCBI Taxonomy" id="2833578"/>
    <lineage>
        <taxon>Bacteria</taxon>
        <taxon>Bacillati</taxon>
        <taxon>Bacillota</taxon>
        <taxon>Bacilli</taxon>
        <taxon>Bacillales</taxon>
        <taxon>Bacillaceae</taxon>
        <taxon>Neobacillus</taxon>
    </lineage>
</organism>
<gene>
    <name evidence="4" type="ORF">KHB02_027430</name>
    <name evidence="3" type="ORF">KHB02_22470</name>
</gene>
<dbReference type="SUPFAM" id="SSF53300">
    <property type="entry name" value="vWA-like"/>
    <property type="match status" value="1"/>
</dbReference>
<dbReference type="PANTHER" id="PTHR10579">
    <property type="entry name" value="CALCIUM-ACTIVATED CHLORIDE CHANNEL REGULATOR"/>
    <property type="match status" value="1"/>
</dbReference>
<dbReference type="SMART" id="SM00327">
    <property type="entry name" value="VWA"/>
    <property type="match status" value="1"/>
</dbReference>
<evidence type="ECO:0000259" key="2">
    <source>
        <dbReference type="PROSITE" id="PS50234"/>
    </source>
</evidence>
<keyword evidence="1" id="KW-0472">Membrane</keyword>
<evidence type="ECO:0000313" key="4">
    <source>
        <dbReference type="EMBL" id="MCH6269266.1"/>
    </source>
</evidence>